<dbReference type="InterPro" id="IPR011009">
    <property type="entry name" value="Kinase-like_dom_sf"/>
</dbReference>
<dbReference type="GO" id="GO:0005524">
    <property type="term" value="F:ATP binding"/>
    <property type="evidence" value="ECO:0007669"/>
    <property type="project" value="InterPro"/>
</dbReference>
<dbReference type="Gene3D" id="3.30.200.20">
    <property type="entry name" value="Phosphorylase Kinase, domain 1"/>
    <property type="match status" value="1"/>
</dbReference>
<organism evidence="3 4">
    <name type="scientific">Desulfoglaeba alkanexedens ALDC</name>
    <dbReference type="NCBI Taxonomy" id="980445"/>
    <lineage>
        <taxon>Bacteria</taxon>
        <taxon>Pseudomonadati</taxon>
        <taxon>Thermodesulfobacteriota</taxon>
        <taxon>Syntrophobacteria</taxon>
        <taxon>Syntrophobacterales</taxon>
        <taxon>Syntrophobacteraceae</taxon>
        <taxon>Desulfoglaeba</taxon>
    </lineage>
</organism>
<accession>A0A4P8L1C3</accession>
<gene>
    <name evidence="3" type="ORF">FDQ92_04895</name>
</gene>
<feature type="domain" description="Protein kinase" evidence="2">
    <location>
        <begin position="102"/>
        <end position="390"/>
    </location>
</feature>
<evidence type="ECO:0000256" key="1">
    <source>
        <dbReference type="SAM" id="MobiDB-lite"/>
    </source>
</evidence>
<reference evidence="3 4" key="2">
    <citation type="submission" date="2019-05" db="EMBL/GenBank/DDBJ databases">
        <authorList>
            <person name="Suflita J.M."/>
            <person name="Marks C.R."/>
        </authorList>
    </citation>
    <scope>NUCLEOTIDE SEQUENCE [LARGE SCALE GENOMIC DNA]</scope>
    <source>
        <strain evidence="3 4">ALDC</strain>
    </source>
</reference>
<keyword evidence="3" id="KW-0723">Serine/threonine-protein kinase</keyword>
<dbReference type="EMBL" id="CP040098">
    <property type="protein sequence ID" value="QCQ21569.1"/>
    <property type="molecule type" value="Genomic_DNA"/>
</dbReference>
<protein>
    <submittedName>
        <fullName evidence="3">Serine/threonine protein kinase</fullName>
    </submittedName>
</protein>
<dbReference type="PROSITE" id="PS50011">
    <property type="entry name" value="PROTEIN_KINASE_DOM"/>
    <property type="match status" value="1"/>
</dbReference>
<sequence length="390" mass="45021">MACGGFAMRQPCRGESRTGPRRLLRRRPGKYFPLFQGMISTVFDPQGLGPWEPPSMMEAQLRERIKEFSRFAPRGSLRVHRNTSEFMEIRPDDVIELEGRFFLVRGEESEGRFGLDGEPKFWVKRAVDLEDGAPHILKLVFHETFIMKLGEQRIRCYRSPQKESRILEKVKGHPHFMQGVTLYDEAGNPVRVIERIRGASFYEFINGLDLDHRRYFLEVFPEIFEKVLASFEAIATLHRMGEIHGDVRNDHILIERQTGLYRWIDFDYAYEWTEQPFGVDLFGLGNILLFAVGKGFHTIDMLGMGAGGVPAQTAEPLTADDFSLFFPNRLMNLRKIFPYIPDSLNHVLMYFSSGAEVFYEEAEEMIADLHHCKELCRREVFHGTQGAGGR</sequence>
<dbReference type="OrthoDB" id="5488306at2"/>
<dbReference type="GO" id="GO:0004674">
    <property type="term" value="F:protein serine/threonine kinase activity"/>
    <property type="evidence" value="ECO:0007669"/>
    <property type="project" value="UniProtKB-KW"/>
</dbReference>
<keyword evidence="3" id="KW-0418">Kinase</keyword>
<dbReference type="KEGG" id="dax:FDQ92_04895"/>
<dbReference type="AlphaFoldDB" id="A0A4P8L1C3"/>
<reference evidence="3 4" key="1">
    <citation type="submission" date="2019-05" db="EMBL/GenBank/DDBJ databases">
        <title>The Complete Genome Sequence of the n-alkane-degrading Desulfoglaeba alkanexedens ALDC reveals multiple alkylsuccinate synthase gene clusters.</title>
        <authorList>
            <person name="Callaghan A.V."/>
            <person name="Davidova I.A."/>
            <person name="Duncan K.E."/>
            <person name="Morris B."/>
            <person name="McInerney M.J."/>
        </authorList>
    </citation>
    <scope>NUCLEOTIDE SEQUENCE [LARGE SCALE GENOMIC DNA]</scope>
    <source>
        <strain evidence="3 4">ALDC</strain>
    </source>
</reference>
<evidence type="ECO:0000313" key="4">
    <source>
        <dbReference type="Proteomes" id="UP000298602"/>
    </source>
</evidence>
<feature type="region of interest" description="Disordered" evidence="1">
    <location>
        <begin position="1"/>
        <end position="20"/>
    </location>
</feature>
<keyword evidence="3" id="KW-0808">Transferase</keyword>
<proteinExistence type="predicted"/>
<name>A0A4P8L1C3_9BACT</name>
<evidence type="ECO:0000259" key="2">
    <source>
        <dbReference type="PROSITE" id="PS50011"/>
    </source>
</evidence>
<dbReference type="Proteomes" id="UP000298602">
    <property type="component" value="Chromosome"/>
</dbReference>
<evidence type="ECO:0000313" key="3">
    <source>
        <dbReference type="EMBL" id="QCQ21569.1"/>
    </source>
</evidence>
<dbReference type="InterPro" id="IPR000719">
    <property type="entry name" value="Prot_kinase_dom"/>
</dbReference>
<dbReference type="Gene3D" id="1.10.510.10">
    <property type="entry name" value="Transferase(Phosphotransferase) domain 1"/>
    <property type="match status" value="1"/>
</dbReference>
<keyword evidence="4" id="KW-1185">Reference proteome</keyword>
<dbReference type="SUPFAM" id="SSF56112">
    <property type="entry name" value="Protein kinase-like (PK-like)"/>
    <property type="match status" value="1"/>
</dbReference>